<evidence type="ECO:0000256" key="4">
    <source>
        <dbReference type="ARBA" id="ARBA00023295"/>
    </source>
</evidence>
<dbReference type="Pfam" id="PF00251">
    <property type="entry name" value="Glyco_hydro_32N"/>
    <property type="match status" value="1"/>
</dbReference>
<dbReference type="AlphaFoldDB" id="A0A382D297"/>
<sequence length="178" mass="20892">MSFEEAIHRERIQKVEEYTEKEQEQIKQHPWREHYHFQTPVGWMNDPHGLIQFNGKYHLFYQHHPFSGKWGTMHWGHAVSDDLIHWEHLPVALAPSEPYDGWDGGGIFTGSAIEHEGELLLFYTGCAKDRQVQCLARSKDGVNFIKSDHNPILSDPPKGINPHDFRDPKVWKQGEYFY</sequence>
<dbReference type="EMBL" id="UINC01037003">
    <property type="protein sequence ID" value="SVB31831.1"/>
    <property type="molecule type" value="Genomic_DNA"/>
</dbReference>
<dbReference type="InterPro" id="IPR023296">
    <property type="entry name" value="Glyco_hydro_beta-prop_sf"/>
</dbReference>
<dbReference type="CDD" id="cd08996">
    <property type="entry name" value="GH32_FFase"/>
    <property type="match status" value="1"/>
</dbReference>
<dbReference type="InterPro" id="IPR051214">
    <property type="entry name" value="GH32_Enzymes"/>
</dbReference>
<dbReference type="PANTHER" id="PTHR43101">
    <property type="entry name" value="BETA-FRUCTOSIDASE"/>
    <property type="match status" value="1"/>
</dbReference>
<accession>A0A382D297</accession>
<name>A0A382D297_9ZZZZ</name>
<dbReference type="Gene3D" id="2.115.10.20">
    <property type="entry name" value="Glycosyl hydrolase domain, family 43"/>
    <property type="match status" value="1"/>
</dbReference>
<dbReference type="InterPro" id="IPR013148">
    <property type="entry name" value="Glyco_hydro_32_N"/>
</dbReference>
<feature type="non-terminal residue" evidence="6">
    <location>
        <position position="178"/>
    </location>
</feature>
<keyword evidence="3" id="KW-0378">Hydrolase</keyword>
<feature type="domain" description="Glycosyl hydrolase family 32 N-terminal" evidence="5">
    <location>
        <begin position="36"/>
        <end position="177"/>
    </location>
</feature>
<keyword evidence="4" id="KW-0326">Glycosidase</keyword>
<protein>
    <recommendedName>
        <fullName evidence="2">beta-fructofuranosidase</fullName>
        <ecNumber evidence="2">3.2.1.26</ecNumber>
    </recommendedName>
</protein>
<evidence type="ECO:0000256" key="1">
    <source>
        <dbReference type="ARBA" id="ARBA00009902"/>
    </source>
</evidence>
<dbReference type="PANTHER" id="PTHR43101:SF1">
    <property type="entry name" value="BETA-FRUCTOSIDASE"/>
    <property type="match status" value="1"/>
</dbReference>
<dbReference type="GO" id="GO:0004564">
    <property type="term" value="F:beta-fructofuranosidase activity"/>
    <property type="evidence" value="ECO:0007669"/>
    <property type="project" value="UniProtKB-EC"/>
</dbReference>
<reference evidence="6" key="1">
    <citation type="submission" date="2018-05" db="EMBL/GenBank/DDBJ databases">
        <authorList>
            <person name="Lanie J.A."/>
            <person name="Ng W.-L."/>
            <person name="Kazmierczak K.M."/>
            <person name="Andrzejewski T.M."/>
            <person name="Davidsen T.M."/>
            <person name="Wayne K.J."/>
            <person name="Tettelin H."/>
            <person name="Glass J.I."/>
            <person name="Rusch D."/>
            <person name="Podicherti R."/>
            <person name="Tsui H.-C.T."/>
            <person name="Winkler M.E."/>
        </authorList>
    </citation>
    <scope>NUCLEOTIDE SEQUENCE</scope>
</reference>
<evidence type="ECO:0000256" key="2">
    <source>
        <dbReference type="ARBA" id="ARBA00012758"/>
    </source>
</evidence>
<dbReference type="SUPFAM" id="SSF75005">
    <property type="entry name" value="Arabinanase/levansucrase/invertase"/>
    <property type="match status" value="1"/>
</dbReference>
<gene>
    <name evidence="6" type="ORF">METZ01_LOCUS184685</name>
</gene>
<comment type="similarity">
    <text evidence="1">Belongs to the glycosyl hydrolase 32 family.</text>
</comment>
<evidence type="ECO:0000259" key="5">
    <source>
        <dbReference type="Pfam" id="PF00251"/>
    </source>
</evidence>
<evidence type="ECO:0000313" key="6">
    <source>
        <dbReference type="EMBL" id="SVB31831.1"/>
    </source>
</evidence>
<dbReference type="EC" id="3.2.1.26" evidence="2"/>
<dbReference type="GO" id="GO:0005975">
    <property type="term" value="P:carbohydrate metabolic process"/>
    <property type="evidence" value="ECO:0007669"/>
    <property type="project" value="InterPro"/>
</dbReference>
<evidence type="ECO:0000256" key="3">
    <source>
        <dbReference type="ARBA" id="ARBA00022801"/>
    </source>
</evidence>
<dbReference type="InterPro" id="IPR001362">
    <property type="entry name" value="Glyco_hydro_32"/>
</dbReference>
<organism evidence="6">
    <name type="scientific">marine metagenome</name>
    <dbReference type="NCBI Taxonomy" id="408172"/>
    <lineage>
        <taxon>unclassified sequences</taxon>
        <taxon>metagenomes</taxon>
        <taxon>ecological metagenomes</taxon>
    </lineage>
</organism>
<dbReference type="SMART" id="SM00640">
    <property type="entry name" value="Glyco_32"/>
    <property type="match status" value="1"/>
</dbReference>
<proteinExistence type="inferred from homology"/>